<reference evidence="4" key="1">
    <citation type="submission" date="2020-05" db="EMBL/GenBank/DDBJ databases">
        <title>Phylogenomic resolution of chytrid fungi.</title>
        <authorList>
            <person name="Stajich J.E."/>
            <person name="Amses K."/>
            <person name="Simmons R."/>
            <person name="Seto K."/>
            <person name="Myers J."/>
            <person name="Bonds A."/>
            <person name="Quandt C.A."/>
            <person name="Barry K."/>
            <person name="Liu P."/>
            <person name="Grigoriev I."/>
            <person name="Longcore J.E."/>
            <person name="James T.Y."/>
        </authorList>
    </citation>
    <scope>NUCLEOTIDE SEQUENCE</scope>
    <source>
        <strain evidence="4">JEL0318</strain>
    </source>
</reference>
<feature type="domain" description="Fibronectin type-III" evidence="3">
    <location>
        <begin position="35"/>
        <end position="141"/>
    </location>
</feature>
<name>A0AAD5RZK8_9FUNG</name>
<dbReference type="CDD" id="cd00063">
    <property type="entry name" value="FN3"/>
    <property type="match status" value="1"/>
</dbReference>
<accession>A0AAD5RZK8</accession>
<sequence length="236" mass="25295">MAVPHRFRVRAENFMGVGEASEWSEEMIIDIPPSTPSKPRIKKLSATSIQILCTCPPNGGSEVSSYRLTKLKSSSPDSTESESTQLDIPISPPSHAGELIHVVDDLLPGATYVFYVEAGNRCGWSERSVGSEDVRLDVMLPVPVSFTLNIRTATSLRIQLPTYPTIESSPAIVGCKVVAGRKKDLQDAIVVAGPAKGGEEVDVDGLVRGETYWVAVGFVGEGQDGAYSDPIQAHLA</sequence>
<dbReference type="PANTHER" id="PTHR13817:SF73">
    <property type="entry name" value="FIBRONECTIN TYPE-III DOMAIN-CONTAINING PROTEIN"/>
    <property type="match status" value="1"/>
</dbReference>
<organism evidence="4 5">
    <name type="scientific">Rhizophlyctis rosea</name>
    <dbReference type="NCBI Taxonomy" id="64517"/>
    <lineage>
        <taxon>Eukaryota</taxon>
        <taxon>Fungi</taxon>
        <taxon>Fungi incertae sedis</taxon>
        <taxon>Chytridiomycota</taxon>
        <taxon>Chytridiomycota incertae sedis</taxon>
        <taxon>Chytridiomycetes</taxon>
        <taxon>Rhizophlyctidales</taxon>
        <taxon>Rhizophlyctidaceae</taxon>
        <taxon>Rhizophlyctis</taxon>
    </lineage>
</organism>
<feature type="non-terminal residue" evidence="4">
    <location>
        <position position="1"/>
    </location>
</feature>
<dbReference type="PROSITE" id="PS50853">
    <property type="entry name" value="FN3"/>
    <property type="match status" value="1"/>
</dbReference>
<dbReference type="InterPro" id="IPR013783">
    <property type="entry name" value="Ig-like_fold"/>
</dbReference>
<keyword evidence="1" id="KW-0677">Repeat</keyword>
<evidence type="ECO:0000313" key="5">
    <source>
        <dbReference type="Proteomes" id="UP001212841"/>
    </source>
</evidence>
<feature type="region of interest" description="Disordered" evidence="2">
    <location>
        <begin position="69"/>
        <end position="88"/>
    </location>
</feature>
<evidence type="ECO:0000256" key="1">
    <source>
        <dbReference type="ARBA" id="ARBA00022737"/>
    </source>
</evidence>
<evidence type="ECO:0000256" key="2">
    <source>
        <dbReference type="SAM" id="MobiDB-lite"/>
    </source>
</evidence>
<dbReference type="EMBL" id="JADGJD010002897">
    <property type="protein sequence ID" value="KAJ3027345.1"/>
    <property type="molecule type" value="Genomic_DNA"/>
</dbReference>
<protein>
    <recommendedName>
        <fullName evidence="3">Fibronectin type-III domain-containing protein</fullName>
    </recommendedName>
</protein>
<dbReference type="InterPro" id="IPR050964">
    <property type="entry name" value="Striated_Muscle_Regulatory"/>
</dbReference>
<dbReference type="SMART" id="SM00060">
    <property type="entry name" value="FN3"/>
    <property type="match status" value="1"/>
</dbReference>
<dbReference type="PANTHER" id="PTHR13817">
    <property type="entry name" value="TITIN"/>
    <property type="match status" value="1"/>
</dbReference>
<feature type="compositionally biased region" description="Low complexity" evidence="2">
    <location>
        <begin position="73"/>
        <end position="84"/>
    </location>
</feature>
<dbReference type="Proteomes" id="UP001212841">
    <property type="component" value="Unassembled WGS sequence"/>
</dbReference>
<evidence type="ECO:0000259" key="3">
    <source>
        <dbReference type="PROSITE" id="PS50853"/>
    </source>
</evidence>
<comment type="caution">
    <text evidence="4">The sequence shown here is derived from an EMBL/GenBank/DDBJ whole genome shotgun (WGS) entry which is preliminary data.</text>
</comment>
<dbReference type="AlphaFoldDB" id="A0AAD5RZK8"/>
<dbReference type="SUPFAM" id="SSF49265">
    <property type="entry name" value="Fibronectin type III"/>
    <property type="match status" value="1"/>
</dbReference>
<keyword evidence="5" id="KW-1185">Reference proteome</keyword>
<dbReference type="InterPro" id="IPR036116">
    <property type="entry name" value="FN3_sf"/>
</dbReference>
<evidence type="ECO:0000313" key="4">
    <source>
        <dbReference type="EMBL" id="KAJ3027345.1"/>
    </source>
</evidence>
<dbReference type="Pfam" id="PF00041">
    <property type="entry name" value="fn3"/>
    <property type="match status" value="1"/>
</dbReference>
<proteinExistence type="predicted"/>
<dbReference type="Gene3D" id="2.60.40.10">
    <property type="entry name" value="Immunoglobulins"/>
    <property type="match status" value="1"/>
</dbReference>
<dbReference type="InterPro" id="IPR003961">
    <property type="entry name" value="FN3_dom"/>
</dbReference>
<gene>
    <name evidence="4" type="ORF">HK097_006163</name>
</gene>